<keyword evidence="2" id="KW-1185">Reference proteome</keyword>
<organism evidence="1 2">
    <name type="scientific">Rhododendron molle</name>
    <name type="common">Chinese azalea</name>
    <name type="synonym">Azalea mollis</name>
    <dbReference type="NCBI Taxonomy" id="49168"/>
    <lineage>
        <taxon>Eukaryota</taxon>
        <taxon>Viridiplantae</taxon>
        <taxon>Streptophyta</taxon>
        <taxon>Embryophyta</taxon>
        <taxon>Tracheophyta</taxon>
        <taxon>Spermatophyta</taxon>
        <taxon>Magnoliopsida</taxon>
        <taxon>eudicotyledons</taxon>
        <taxon>Gunneridae</taxon>
        <taxon>Pentapetalae</taxon>
        <taxon>asterids</taxon>
        <taxon>Ericales</taxon>
        <taxon>Ericaceae</taxon>
        <taxon>Ericoideae</taxon>
        <taxon>Rhodoreae</taxon>
        <taxon>Rhododendron</taxon>
    </lineage>
</organism>
<dbReference type="Proteomes" id="UP001062846">
    <property type="component" value="Chromosome 10"/>
</dbReference>
<accession>A0ACC0M1D5</accession>
<proteinExistence type="predicted"/>
<dbReference type="EMBL" id="CM046397">
    <property type="protein sequence ID" value="KAI8534351.1"/>
    <property type="molecule type" value="Genomic_DNA"/>
</dbReference>
<evidence type="ECO:0000313" key="2">
    <source>
        <dbReference type="Proteomes" id="UP001062846"/>
    </source>
</evidence>
<sequence>MPILSILIFLLFLRPSSIASQQPQFREYPPNPHLFSAQEPWRKSARRLSKPLVRDDGRVYSCSERNLFAFESNGSIAWTVNVNYTCNVRIAPIHGGSRKIYLVAENRVLRISPLNIGTSEPAVEVFFGPKPGEEGGEIIGIAVSTLSSSVFINVKNRGLFAYRLQGQLLWSTGPMLYQWGYRQGCRKDVKDCYFSSIPVIDQCEASLYISNTEGELYSLSVRSPHFKWVQDLSSFDKSFTITPGNNGRLYVTVAVKAILLALDVNTGTVLWQRNFGPLSTADCAPVIDSNGWVSIGSLNGFLYSFSPTGILKKFPKADAEDSVLQFSPLLDCSGYAVYISQTVMDGKISHTIGEHNYISALKPVKVVFTLLVPATGSIYWSESYPASGQFSSLWKSDLQYFVLDERILLAFVTASKIGNPLPCRSTRQKLASSCSQAEPKLVSIYTGNERAIPLFLLFETAVLIVLIIAVRFCCLFWRKKKLQGQDLGKFLEKRRSLQQQKKAFDRTITELEKKAAEEAMANEMLEKLGDLVKQKEGIERKLSTTYSLGRDRTNSNSKSLLPLSDGKTKSYSFQGSKKESVTIFHSLSDTSSADSSSEKETESSFFEDKESAVKAKGKGKAHSDVGSSSDDDESCEGNEGSASAGSKGFMNPLFVGNAFDGSKELKVVDEGEVRESMQSGDRSIIRRRSLSSTY</sequence>
<gene>
    <name evidence="1" type="ORF">RHMOL_Rhmol10G0083300</name>
</gene>
<protein>
    <submittedName>
        <fullName evidence="1">Uncharacterized protein</fullName>
    </submittedName>
</protein>
<name>A0ACC0M1D5_RHOML</name>
<evidence type="ECO:0000313" key="1">
    <source>
        <dbReference type="EMBL" id="KAI8534351.1"/>
    </source>
</evidence>
<reference evidence="1" key="1">
    <citation type="submission" date="2022-02" db="EMBL/GenBank/DDBJ databases">
        <title>Plant Genome Project.</title>
        <authorList>
            <person name="Zhang R.-G."/>
        </authorList>
    </citation>
    <scope>NUCLEOTIDE SEQUENCE</scope>
    <source>
        <strain evidence="1">AT1</strain>
    </source>
</reference>
<comment type="caution">
    <text evidence="1">The sequence shown here is derived from an EMBL/GenBank/DDBJ whole genome shotgun (WGS) entry which is preliminary data.</text>
</comment>